<dbReference type="Gene3D" id="2.40.50.1070">
    <property type="match status" value="1"/>
</dbReference>
<keyword evidence="3 4" id="KW-0949">S-adenosyl-L-methionine</keyword>
<accession>A0A367KUQ4</accession>
<comment type="caution">
    <text evidence="4">Lacks conserved residue(s) required for the propagation of feature annotation.</text>
</comment>
<sequence length="460" mass="52517">MFRSICSLQKPVACFIRMASTTSESYIHRVKILNLPAHELGPIKKFLQQLDLHHRFKKAPKWDYAYLHCESEAAARAAIAKLDGIHYKKRALSTEYSKVDEMAFRSRFESKKKQDVEPETRTPAERLADQVTPLYNIPYEEQVAKKHKLGQRYLNLLRKKLSTLPDMNQEGKQQIAWTKDRTIEIQDTIQSPIVNGYRTKCEFTIGKDLDSDKTVGFLLGLYRDGHTAVLGPEECLHVPDIAKQIAKAMEDYIQQSDYDVYDRVDKVGVWRSIMTKTQRTGDVMILIQIKTDSLTQEQIEIEKHNLIAYWNQQKHIKPTTLLLQTWNGDSNGITDKGTTEVLIGDGYVYEEILGCRFRISSSAFFQVNTPATELLYAKCAEWCNIDQNKKTTLLDLCCGTGTIGITMAKSVDRVIGIEMIPEAIVDANANAKMNNITNIQYHASKVEEKIDIVTNEKNEQ</sequence>
<evidence type="ECO:0000259" key="5">
    <source>
        <dbReference type="Pfam" id="PF13847"/>
    </source>
</evidence>
<dbReference type="PANTHER" id="PTHR45904">
    <property type="entry name" value="TRNA (URACIL-5-)-METHYLTRANSFERASE"/>
    <property type="match status" value="1"/>
</dbReference>
<feature type="domain" description="Methyltransferase" evidence="5">
    <location>
        <begin position="388"/>
        <end position="451"/>
    </location>
</feature>
<keyword evidence="1 4" id="KW-0489">Methyltransferase</keyword>
<dbReference type="Gene3D" id="3.40.50.150">
    <property type="entry name" value="Vaccinia Virus protein VP39"/>
    <property type="match status" value="1"/>
</dbReference>
<dbReference type="GO" id="GO:0008173">
    <property type="term" value="F:RNA methyltransferase activity"/>
    <property type="evidence" value="ECO:0007669"/>
    <property type="project" value="InterPro"/>
</dbReference>
<evidence type="ECO:0000256" key="3">
    <source>
        <dbReference type="ARBA" id="ARBA00022691"/>
    </source>
</evidence>
<dbReference type="EMBL" id="PJQM01000269">
    <property type="protein sequence ID" value="RCI05929.1"/>
    <property type="molecule type" value="Genomic_DNA"/>
</dbReference>
<dbReference type="SUPFAM" id="SSF53335">
    <property type="entry name" value="S-adenosyl-L-methionine-dependent methyltransferases"/>
    <property type="match status" value="1"/>
</dbReference>
<dbReference type="GO" id="GO:0032259">
    <property type="term" value="P:methylation"/>
    <property type="evidence" value="ECO:0007669"/>
    <property type="project" value="UniProtKB-KW"/>
</dbReference>
<dbReference type="Proteomes" id="UP000253551">
    <property type="component" value="Unassembled WGS sequence"/>
</dbReference>
<dbReference type="Pfam" id="PF13847">
    <property type="entry name" value="Methyltransf_31"/>
    <property type="match status" value="1"/>
</dbReference>
<evidence type="ECO:0000256" key="1">
    <source>
        <dbReference type="ARBA" id="ARBA00022603"/>
    </source>
</evidence>
<dbReference type="CDD" id="cd02440">
    <property type="entry name" value="AdoMet_MTases"/>
    <property type="match status" value="1"/>
</dbReference>
<dbReference type="PANTHER" id="PTHR45904:SF2">
    <property type="entry name" value="TRNA (URACIL-5-)-METHYLTRANSFERASE HOMOLOG A"/>
    <property type="match status" value="1"/>
</dbReference>
<dbReference type="InterPro" id="IPR029063">
    <property type="entry name" value="SAM-dependent_MTases_sf"/>
</dbReference>
<name>A0A367KUQ4_RHIST</name>
<dbReference type="InterPro" id="IPR025714">
    <property type="entry name" value="Methyltranfer_dom"/>
</dbReference>
<feature type="non-terminal residue" evidence="6">
    <location>
        <position position="460"/>
    </location>
</feature>
<reference evidence="6 7" key="1">
    <citation type="journal article" date="2018" name="G3 (Bethesda)">
        <title>Phylogenetic and Phylogenomic Definition of Rhizopus Species.</title>
        <authorList>
            <person name="Gryganskyi A.P."/>
            <person name="Golan J."/>
            <person name="Dolatabadi S."/>
            <person name="Mondo S."/>
            <person name="Robb S."/>
            <person name="Idnurm A."/>
            <person name="Muszewska A."/>
            <person name="Steczkiewicz K."/>
            <person name="Masonjones S."/>
            <person name="Liao H.L."/>
            <person name="Gajdeczka M.T."/>
            <person name="Anike F."/>
            <person name="Vuek A."/>
            <person name="Anishchenko I.M."/>
            <person name="Voigt K."/>
            <person name="de Hoog G.S."/>
            <person name="Smith M.E."/>
            <person name="Heitman J."/>
            <person name="Vilgalys R."/>
            <person name="Stajich J.E."/>
        </authorList>
    </citation>
    <scope>NUCLEOTIDE SEQUENCE [LARGE SCALE GENOMIC DNA]</scope>
    <source>
        <strain evidence="6 7">LSU 92-RS-03</strain>
    </source>
</reference>
<keyword evidence="2 4" id="KW-0808">Transferase</keyword>
<evidence type="ECO:0000313" key="6">
    <source>
        <dbReference type="EMBL" id="RCI05929.1"/>
    </source>
</evidence>
<gene>
    <name evidence="6" type="primary">TRMT2A_1</name>
    <name evidence="6" type="ORF">CU098_000162</name>
</gene>
<dbReference type="PROSITE" id="PS51687">
    <property type="entry name" value="SAM_MT_RNA_M5U"/>
    <property type="match status" value="1"/>
</dbReference>
<dbReference type="OrthoDB" id="10250660at2759"/>
<dbReference type="InterPro" id="IPR045850">
    <property type="entry name" value="TRM2_met"/>
</dbReference>
<keyword evidence="7" id="KW-1185">Reference proteome</keyword>
<organism evidence="6 7">
    <name type="scientific">Rhizopus stolonifer</name>
    <name type="common">Rhizopus nigricans</name>
    <dbReference type="NCBI Taxonomy" id="4846"/>
    <lineage>
        <taxon>Eukaryota</taxon>
        <taxon>Fungi</taxon>
        <taxon>Fungi incertae sedis</taxon>
        <taxon>Mucoromycota</taxon>
        <taxon>Mucoromycotina</taxon>
        <taxon>Mucoromycetes</taxon>
        <taxon>Mucorales</taxon>
        <taxon>Mucorineae</taxon>
        <taxon>Rhizopodaceae</taxon>
        <taxon>Rhizopus</taxon>
    </lineage>
</organism>
<dbReference type="InterPro" id="IPR010280">
    <property type="entry name" value="U5_MeTrfase_fam"/>
</dbReference>
<evidence type="ECO:0000256" key="4">
    <source>
        <dbReference type="PROSITE-ProRule" id="PRU01024"/>
    </source>
</evidence>
<dbReference type="STRING" id="4846.A0A367KUQ4"/>
<comment type="similarity">
    <text evidence="4">Belongs to the class I-like SAM-binding methyltransferase superfamily. RNA M5U methyltransferase family.</text>
</comment>
<comment type="caution">
    <text evidence="6">The sequence shown here is derived from an EMBL/GenBank/DDBJ whole genome shotgun (WGS) entry which is preliminary data.</text>
</comment>
<feature type="binding site" evidence="4">
    <location>
        <position position="418"/>
    </location>
    <ligand>
        <name>S-adenosyl-L-methionine</name>
        <dbReference type="ChEBI" id="CHEBI:59789"/>
    </ligand>
</feature>
<dbReference type="GO" id="GO:0003723">
    <property type="term" value="F:RNA binding"/>
    <property type="evidence" value="ECO:0007669"/>
    <property type="project" value="TreeGrafter"/>
</dbReference>
<feature type="binding site" evidence="4">
    <location>
        <position position="366"/>
    </location>
    <ligand>
        <name>S-adenosyl-L-methionine</name>
        <dbReference type="ChEBI" id="CHEBI:59789"/>
    </ligand>
</feature>
<dbReference type="AlphaFoldDB" id="A0A367KUQ4"/>
<dbReference type="GO" id="GO:0006396">
    <property type="term" value="P:RNA processing"/>
    <property type="evidence" value="ECO:0007669"/>
    <property type="project" value="InterPro"/>
</dbReference>
<protein>
    <submittedName>
        <fullName evidence="6">tRNA methyltransferase 2</fullName>
    </submittedName>
</protein>
<evidence type="ECO:0000313" key="7">
    <source>
        <dbReference type="Proteomes" id="UP000253551"/>
    </source>
</evidence>
<proteinExistence type="inferred from homology"/>
<evidence type="ECO:0000256" key="2">
    <source>
        <dbReference type="ARBA" id="ARBA00022679"/>
    </source>
</evidence>